<dbReference type="InterPro" id="IPR011009">
    <property type="entry name" value="Kinase-like_dom_sf"/>
</dbReference>
<organism evidence="4 5">
    <name type="scientific">Nocardia donostiensis</name>
    <dbReference type="NCBI Taxonomy" id="1538463"/>
    <lineage>
        <taxon>Bacteria</taxon>
        <taxon>Bacillati</taxon>
        <taxon>Actinomycetota</taxon>
        <taxon>Actinomycetes</taxon>
        <taxon>Mycobacteriales</taxon>
        <taxon>Nocardiaceae</taxon>
        <taxon>Nocardia</taxon>
    </lineage>
</organism>
<reference evidence="4 5" key="1">
    <citation type="journal article" date="2016" name="Antonie Van Leeuwenhoek">
        <title>Nocardia donostiensis sp. nov., isolated from human respiratory specimens.</title>
        <authorList>
            <person name="Ercibengoa M."/>
            <person name="Bell M."/>
            <person name="Marimon J.M."/>
            <person name="Humrighouse B."/>
            <person name="Klenk H.P."/>
            <person name="Potter G."/>
            <person name="Perez-Trallero E."/>
        </authorList>
    </citation>
    <scope>NUCLEOTIDE SEQUENCE [LARGE SCALE GENOMIC DNA]</scope>
    <source>
        <strain evidence="4 5">X1655</strain>
    </source>
</reference>
<dbReference type="STRING" id="1538463.B0T36_16825"/>
<feature type="transmembrane region" description="Helical" evidence="2">
    <location>
        <begin position="610"/>
        <end position="628"/>
    </location>
</feature>
<dbReference type="AlphaFoldDB" id="A0A1W0B5L1"/>
<evidence type="ECO:0000313" key="5">
    <source>
        <dbReference type="Proteomes" id="UP000188836"/>
    </source>
</evidence>
<feature type="compositionally biased region" description="Basic and acidic residues" evidence="1">
    <location>
        <begin position="500"/>
        <end position="509"/>
    </location>
</feature>
<name>A0A1W0B5L1_9NOCA</name>
<evidence type="ECO:0000256" key="1">
    <source>
        <dbReference type="SAM" id="MobiDB-lite"/>
    </source>
</evidence>
<keyword evidence="2" id="KW-1133">Transmembrane helix</keyword>
<protein>
    <recommendedName>
        <fullName evidence="3">Protein kinase domain-containing protein</fullName>
    </recommendedName>
</protein>
<dbReference type="Gene3D" id="1.10.510.10">
    <property type="entry name" value="Transferase(Phosphotransferase) domain 1"/>
    <property type="match status" value="1"/>
</dbReference>
<dbReference type="SUPFAM" id="SSF56112">
    <property type="entry name" value="Protein kinase-like (PK-like)"/>
    <property type="match status" value="1"/>
</dbReference>
<gene>
    <name evidence="4" type="ORF">B0T46_14560</name>
</gene>
<keyword evidence="2" id="KW-0812">Transmembrane</keyword>
<feature type="domain" description="Protein kinase" evidence="3">
    <location>
        <begin position="1"/>
        <end position="386"/>
    </location>
</feature>
<proteinExistence type="predicted"/>
<keyword evidence="2" id="KW-0472">Membrane</keyword>
<evidence type="ECO:0000313" key="4">
    <source>
        <dbReference type="EMBL" id="ONM48196.1"/>
    </source>
</evidence>
<dbReference type="GO" id="GO:0004672">
    <property type="term" value="F:protein kinase activity"/>
    <property type="evidence" value="ECO:0007669"/>
    <property type="project" value="InterPro"/>
</dbReference>
<feature type="compositionally biased region" description="Polar residues" evidence="1">
    <location>
        <begin position="476"/>
        <end position="486"/>
    </location>
</feature>
<keyword evidence="5" id="KW-1185">Reference proteome</keyword>
<evidence type="ECO:0000256" key="2">
    <source>
        <dbReference type="SAM" id="Phobius"/>
    </source>
</evidence>
<dbReference type="EMBL" id="MUMY01000011">
    <property type="protein sequence ID" value="ONM48196.1"/>
    <property type="molecule type" value="Genomic_DNA"/>
</dbReference>
<evidence type="ECO:0000259" key="3">
    <source>
        <dbReference type="PROSITE" id="PS50011"/>
    </source>
</evidence>
<sequence length="629" mass="69437">MGLPKLASGGFATTFTLDAHGKRWAVRCFHKKSGLTRHLQQRYEHINEFVSGHGDLGFLIPVTYDQNGIQVRGSAYPTVRMPWVDGDPLGLWLEDWAADGADPDRIEIVRRRIADAVKRLRALDIAHGDLQHGNILVDSQLQVRLIDYDGMYLPSLRPLGALEMGHRNYQHPGRGKTFDYTIDHFAAAVIDLSLLALRERPQLWEKYGGTGENLLFEAGDFVAPAKSRVFDELTSMVETADLSGRLRRACQVDYAHVGNVLLGHGAHPPSGRVTYAVRPSRVFDAAETDVLRAQEGEVITVVGTVKFAKVQTRYYTNEQVALINLGRWSDGDFTIYAEEQVCEELYARFGSAPDPRMRLSELEGWRVSITGPLELYEYKRKYHPTIVVPQIRLPRASLLHNLPKERFNELMVQARRRIEVSAAPHSPESVPDPGPGLAPSTSHRAPADGAPGRITSPSPQQRQLAAADKEAIRNRFFSSSAVQPTEQPKPGTGSSLGDRPTARAEHPTEQTRTMRAGAPTTRAFREARNITPGTGLRPAVPPETPNPPAAPRSAAAHGGPPAPSIGHRIPEPPESASQANRPPPVPNRYRREPFPYRPPPPPPHPADSRWAYTGIVLTILGLLVLIVLL</sequence>
<accession>A0A1W0B5L1</accession>
<dbReference type="GO" id="GO:0005524">
    <property type="term" value="F:ATP binding"/>
    <property type="evidence" value="ECO:0007669"/>
    <property type="project" value="InterPro"/>
</dbReference>
<dbReference type="InterPro" id="IPR000719">
    <property type="entry name" value="Prot_kinase_dom"/>
</dbReference>
<feature type="compositionally biased region" description="Pro residues" evidence="1">
    <location>
        <begin position="595"/>
        <end position="605"/>
    </location>
</feature>
<dbReference type="PROSITE" id="PS50011">
    <property type="entry name" value="PROTEIN_KINASE_DOM"/>
    <property type="match status" value="1"/>
</dbReference>
<dbReference type="Proteomes" id="UP000188836">
    <property type="component" value="Unassembled WGS sequence"/>
</dbReference>
<feature type="compositionally biased region" description="Pro residues" evidence="1">
    <location>
        <begin position="539"/>
        <end position="550"/>
    </location>
</feature>
<feature type="region of interest" description="Disordered" evidence="1">
    <location>
        <begin position="421"/>
        <end position="605"/>
    </location>
</feature>
<comment type="caution">
    <text evidence="4">The sequence shown here is derived from an EMBL/GenBank/DDBJ whole genome shotgun (WGS) entry which is preliminary data.</text>
</comment>